<dbReference type="AlphaFoldDB" id="A0A5C6BSH4"/>
<feature type="region of interest" description="Disordered" evidence="1">
    <location>
        <begin position="886"/>
        <end position="912"/>
    </location>
</feature>
<accession>A0A5C6BSH4</accession>
<proteinExistence type="predicted"/>
<dbReference type="EMBL" id="SJPU01000002">
    <property type="protein sequence ID" value="TWU15200.1"/>
    <property type="molecule type" value="Genomic_DNA"/>
</dbReference>
<feature type="region of interest" description="Disordered" evidence="1">
    <location>
        <begin position="168"/>
        <end position="188"/>
    </location>
</feature>
<dbReference type="InterPro" id="IPR036278">
    <property type="entry name" value="Sialidase_sf"/>
</dbReference>
<feature type="region of interest" description="Disordered" evidence="1">
    <location>
        <begin position="761"/>
        <end position="782"/>
    </location>
</feature>
<dbReference type="Proteomes" id="UP000319908">
    <property type="component" value="Unassembled WGS sequence"/>
</dbReference>
<evidence type="ECO:0000256" key="1">
    <source>
        <dbReference type="SAM" id="MobiDB-lite"/>
    </source>
</evidence>
<reference evidence="2 3" key="1">
    <citation type="journal article" date="2020" name="Antonie Van Leeuwenhoek">
        <title>Rhodopirellula heiligendammensis sp. nov., Rhodopirellula pilleata sp. nov., and Rhodopirellula solitaria sp. nov. isolated from natural or artificial marine surfaces in Northern Germany and California, USA, and emended description of the genus Rhodopirellula.</title>
        <authorList>
            <person name="Kallscheuer N."/>
            <person name="Wiegand S."/>
            <person name="Jogler M."/>
            <person name="Boedeker C."/>
            <person name="Peeters S.H."/>
            <person name="Rast P."/>
            <person name="Heuer A."/>
            <person name="Jetten M.S.M."/>
            <person name="Rohde M."/>
            <person name="Jogler C."/>
        </authorList>
    </citation>
    <scope>NUCLEOTIDE SEQUENCE [LARGE SCALE GENOMIC DNA]</scope>
    <source>
        <strain evidence="2 3">Poly21</strain>
    </source>
</reference>
<sequence>MMRMAISTWPLSMTGTPRPVSPTGISAPRPLRPRTPARGNSGNGTASGLRGLVRGLALGMARGMGLGMARGFVGGLVIAAMVASPFHLTVSAGEIDRFDLDSISLQPAYISASLLRQSSCLRAVAVSPPRRTPNAPDTRVVVAVGDAGTILRSADDGETWRAVENIHLDTPASETPFGQSPRRSEQPPSIPFCEFTDVLWASPLDVIVVGGGYEPVTGISRGICVLSRDGGRTWYLGDAHELPRLQKLRMGGPSTVATARPGAPRELAPGVLEATGDASEASGVDRFYSYNGGQTWVEDIRASGAENSSASSVSHSQAAHPPHAIQTAAGSMSVYDLTRPDDGLQFAVSTHGRIWRRGEPQSAWQAVRGSGRGTAVLFVAASPAAVPWSLVGRESLHEHRRTAVLLDNAKSGVGPESGVGPAQSGDRNDLGRCRAAAAMLGSSDVQYVAHDAERSNWLAEHRPAVVVLDESLTPATQRAWWALVQQFRTRPASPTQPVAATDWSGPQRVILTRRVNASEDQSRDAARASKAWYSSEADPRWQRAWNHPSMLRGNALLSRPGVLANDIATDAFMLAAPQQSAPPAIEMATLDDASGTVRRDVALAAGLALDDGQNRGAAETLTASNRRLQITTARMNLTRRLHEEMFHPSQVRRSRAEQSRLSERIEQLLAGTAAEDRSRLLWDAMSVAMTTEGEFSHVREVILSLISRYGQPAALQRWADLNIEVLSLSVERRSPTSPNLIANWHRNTPQVLGNVAGSLVRSASSNEPPTTTSKQTEASQSLSPFQISPVTYEEDASPLSQTFSPAYSTAASAQRTAPAVILVPESKPIPWQPTRGWNALATPFGNRPGTDAPSRTDEGTGDFPARINWDYHPVVMAARGIAPADHGSGTLLPDSRSASDSEHRVARYSPPRTADRPLLDGVCDDPCWSVADCWSGDSYEARCVADSEYVYFAISAAGRDGVRLSLDCDGDYFTAIRFEISRDGTHRVSVDAVGAISPVWYTAVANKTDSATSGPADGPLLAEVAIARSSLPAPMCRVHIRPGRPGAQSQWEVMPQASQWHPAHAKSMP</sequence>
<evidence type="ECO:0000313" key="2">
    <source>
        <dbReference type="EMBL" id="TWU15200.1"/>
    </source>
</evidence>
<dbReference type="SUPFAM" id="SSF49344">
    <property type="entry name" value="CBD9-like"/>
    <property type="match status" value="1"/>
</dbReference>
<name>A0A5C6BSH4_9BACT</name>
<keyword evidence="3" id="KW-1185">Reference proteome</keyword>
<organism evidence="2 3">
    <name type="scientific">Allorhodopirellula heiligendammensis</name>
    <dbReference type="NCBI Taxonomy" id="2714739"/>
    <lineage>
        <taxon>Bacteria</taxon>
        <taxon>Pseudomonadati</taxon>
        <taxon>Planctomycetota</taxon>
        <taxon>Planctomycetia</taxon>
        <taxon>Pirellulales</taxon>
        <taxon>Pirellulaceae</taxon>
        <taxon>Allorhodopirellula</taxon>
    </lineage>
</organism>
<feature type="region of interest" description="Disordered" evidence="1">
    <location>
        <begin position="13"/>
        <end position="46"/>
    </location>
</feature>
<dbReference type="RefSeq" id="WP_146407130.1">
    <property type="nucleotide sequence ID" value="NZ_SJPU01000002.1"/>
</dbReference>
<dbReference type="SUPFAM" id="SSF50939">
    <property type="entry name" value="Sialidases"/>
    <property type="match status" value="1"/>
</dbReference>
<comment type="caution">
    <text evidence="2">The sequence shown here is derived from an EMBL/GenBank/DDBJ whole genome shotgun (WGS) entry which is preliminary data.</text>
</comment>
<dbReference type="Gene3D" id="2.120.10.10">
    <property type="match status" value="1"/>
</dbReference>
<gene>
    <name evidence="2" type="ORF">Poly21_23930</name>
</gene>
<protein>
    <submittedName>
        <fullName evidence="2">BNR/Asp-box repeat protein</fullName>
    </submittedName>
</protein>
<dbReference type="OrthoDB" id="226401at2"/>
<evidence type="ECO:0000313" key="3">
    <source>
        <dbReference type="Proteomes" id="UP000319908"/>
    </source>
</evidence>